<feature type="compositionally biased region" description="Basic and acidic residues" evidence="1">
    <location>
        <begin position="209"/>
        <end position="220"/>
    </location>
</feature>
<feature type="region of interest" description="Disordered" evidence="1">
    <location>
        <begin position="207"/>
        <end position="393"/>
    </location>
</feature>
<comment type="caution">
    <text evidence="2">The sequence shown here is derived from an EMBL/GenBank/DDBJ whole genome shotgun (WGS) entry which is preliminary data.</text>
</comment>
<dbReference type="Proteomes" id="UP001151760">
    <property type="component" value="Unassembled WGS sequence"/>
</dbReference>
<reference evidence="2" key="1">
    <citation type="journal article" date="2022" name="Int. J. Mol. Sci.">
        <title>Draft Genome of Tanacetum Coccineum: Genomic Comparison of Closely Related Tanacetum-Family Plants.</title>
        <authorList>
            <person name="Yamashiro T."/>
            <person name="Shiraishi A."/>
            <person name="Nakayama K."/>
            <person name="Satake H."/>
        </authorList>
    </citation>
    <scope>NUCLEOTIDE SEQUENCE</scope>
</reference>
<feature type="compositionally biased region" description="Basic and acidic residues" evidence="1">
    <location>
        <begin position="282"/>
        <end position="294"/>
    </location>
</feature>
<organism evidence="2 3">
    <name type="scientific">Tanacetum coccineum</name>
    <dbReference type="NCBI Taxonomy" id="301880"/>
    <lineage>
        <taxon>Eukaryota</taxon>
        <taxon>Viridiplantae</taxon>
        <taxon>Streptophyta</taxon>
        <taxon>Embryophyta</taxon>
        <taxon>Tracheophyta</taxon>
        <taxon>Spermatophyta</taxon>
        <taxon>Magnoliopsida</taxon>
        <taxon>eudicotyledons</taxon>
        <taxon>Gunneridae</taxon>
        <taxon>Pentapetalae</taxon>
        <taxon>asterids</taxon>
        <taxon>campanulids</taxon>
        <taxon>Asterales</taxon>
        <taxon>Asteraceae</taxon>
        <taxon>Asteroideae</taxon>
        <taxon>Anthemideae</taxon>
        <taxon>Anthemidinae</taxon>
        <taxon>Tanacetum</taxon>
    </lineage>
</organism>
<feature type="compositionally biased region" description="Acidic residues" evidence="1">
    <location>
        <begin position="335"/>
        <end position="350"/>
    </location>
</feature>
<protein>
    <submittedName>
        <fullName evidence="2">Uncharacterized protein</fullName>
    </submittedName>
</protein>
<evidence type="ECO:0000256" key="1">
    <source>
        <dbReference type="SAM" id="MobiDB-lite"/>
    </source>
</evidence>
<evidence type="ECO:0000313" key="2">
    <source>
        <dbReference type="EMBL" id="GJT79731.1"/>
    </source>
</evidence>
<gene>
    <name evidence="2" type="ORF">Tco_1054073</name>
</gene>
<proteinExistence type="predicted"/>
<sequence length="393" mass="44685">MRIDLTMTQKEATYQVILDIIKSSSCYNAFLITFDVPEIYMQQFWFTVKKIKKSSFYQFQLDDKKFEVDVELFYKILHICPRASDKEFIVPSSHDSLVTFLKELGYKGPLEMISDLYVDYMHQPWRTLATTANKCLSGKTSGRGKGIKGKRETITPTKKGSVSAKENILSDPNEATELANSMSKTEAEIADEEQRIHETHASIVIGREQASRVDKEAVERQKKKKMKGIATDEAAQELLNLKNEESGTKPKVPNEPKIKSKGSSEGAEEIILSIDDEETELEKETAKSEKADDKTADEEEGNSDDEVHTEEDEQTDDEAHDDEYVNNDVEKHDDVDEEMNNVENDDEVKEDQEMVDAKKVKSKKIEEEKVDKEQAGADQDTSRRSSIELLAFL</sequence>
<name>A0ABQ5GVQ0_9ASTR</name>
<evidence type="ECO:0000313" key="3">
    <source>
        <dbReference type="Proteomes" id="UP001151760"/>
    </source>
</evidence>
<accession>A0ABQ5GVQ0</accession>
<reference evidence="2" key="2">
    <citation type="submission" date="2022-01" db="EMBL/GenBank/DDBJ databases">
        <authorList>
            <person name="Yamashiro T."/>
            <person name="Shiraishi A."/>
            <person name="Satake H."/>
            <person name="Nakayama K."/>
        </authorList>
    </citation>
    <scope>NUCLEOTIDE SEQUENCE</scope>
</reference>
<feature type="compositionally biased region" description="Acidic residues" evidence="1">
    <location>
        <begin position="295"/>
        <end position="325"/>
    </location>
</feature>
<feature type="compositionally biased region" description="Basic and acidic residues" evidence="1">
    <location>
        <begin position="351"/>
        <end position="386"/>
    </location>
</feature>
<keyword evidence="3" id="KW-1185">Reference proteome</keyword>
<dbReference type="EMBL" id="BQNB010018926">
    <property type="protein sequence ID" value="GJT79731.1"/>
    <property type="molecule type" value="Genomic_DNA"/>
</dbReference>
<feature type="compositionally biased region" description="Basic and acidic residues" evidence="1">
    <location>
        <begin position="242"/>
        <end position="258"/>
    </location>
</feature>